<name>A0A179B1P3_9ACTO</name>
<reference evidence="1 2" key="1">
    <citation type="submission" date="2016-04" db="EMBL/GenBank/DDBJ databases">
        <title>Peptidophaga gingivicola gen. nov., sp. nov., isolated from human subgingival plaque.</title>
        <authorList>
            <person name="Beall C.J."/>
            <person name="Mokrzan E.M."/>
            <person name="Griffen A.L."/>
            <person name="Leys E.J."/>
        </authorList>
    </citation>
    <scope>NUCLEOTIDE SEQUENCE [LARGE SCALE GENOMIC DNA]</scope>
    <source>
        <strain evidence="1 2">BA112</strain>
    </source>
</reference>
<proteinExistence type="predicted"/>
<dbReference type="Proteomes" id="UP000078368">
    <property type="component" value="Unassembled WGS sequence"/>
</dbReference>
<evidence type="ECO:0000313" key="1">
    <source>
        <dbReference type="EMBL" id="OAP85636.1"/>
    </source>
</evidence>
<dbReference type="EMBL" id="LVZK01000001">
    <property type="protein sequence ID" value="OAP85636.1"/>
    <property type="molecule type" value="Genomic_DNA"/>
</dbReference>
<dbReference type="STRING" id="1823756.A4H34_00005"/>
<gene>
    <name evidence="1" type="ORF">A4H34_00005</name>
</gene>
<sequence length="145" mass="16049">MFKYKLTNDSSQTVWAVHSPTVSVIPDGGRKSGVVAAMAFFPVRRDVNYVQPPYETVVKLEPKQTVEGSASMQRPFNPYDDLEGDKKVALPSKPTSIRLCIGYVAADELPAGQPGGLSSDKWKMDRDIGYRLQRKFACSKPTPLK</sequence>
<evidence type="ECO:0000313" key="2">
    <source>
        <dbReference type="Proteomes" id="UP000078368"/>
    </source>
</evidence>
<protein>
    <submittedName>
        <fullName evidence="1">Uncharacterized protein</fullName>
    </submittedName>
</protein>
<dbReference type="AlphaFoldDB" id="A0A179B1P3"/>
<comment type="caution">
    <text evidence="1">The sequence shown here is derived from an EMBL/GenBank/DDBJ whole genome shotgun (WGS) entry which is preliminary data.</text>
</comment>
<keyword evidence="2" id="KW-1185">Reference proteome</keyword>
<accession>A0A179B1P3</accession>
<organism evidence="1 2">
    <name type="scientific">Peptidiphaga gingivicola</name>
    <dbReference type="NCBI Taxonomy" id="2741497"/>
    <lineage>
        <taxon>Bacteria</taxon>
        <taxon>Bacillati</taxon>
        <taxon>Actinomycetota</taxon>
        <taxon>Actinomycetes</taxon>
        <taxon>Actinomycetales</taxon>
        <taxon>Actinomycetaceae</taxon>
        <taxon>Peptidiphaga</taxon>
    </lineage>
</organism>